<name>A0A0D0NNX1_9RHOB</name>
<protein>
    <submittedName>
        <fullName evidence="2">Uncharacterized protein</fullName>
    </submittedName>
</protein>
<organism evidence="2 3">
    <name type="scientific">Wenxinia marina DSM 24838</name>
    <dbReference type="NCBI Taxonomy" id="1123501"/>
    <lineage>
        <taxon>Bacteria</taxon>
        <taxon>Pseudomonadati</taxon>
        <taxon>Pseudomonadota</taxon>
        <taxon>Alphaproteobacteria</taxon>
        <taxon>Rhodobacterales</taxon>
        <taxon>Roseobacteraceae</taxon>
        <taxon>Wenxinia</taxon>
    </lineage>
</organism>
<dbReference type="OrthoDB" id="7843818at2"/>
<evidence type="ECO:0000313" key="3">
    <source>
        <dbReference type="Proteomes" id="UP000035100"/>
    </source>
</evidence>
<sequence>MRALAVALALLSEAALAEGGLEGRTVVFRVESYDDPAAPYLVSEDYVGAVGPGPEFSMEEEGGLWVDVVPVRIDLSDGEIELTWPSVEAGPFATFAFNGYVMEFAGDCALIERAKVVDWETTLPLADDALEVTPLRLALDVSGLEYGPDQRIVIALQVADCPVS</sequence>
<dbReference type="RefSeq" id="WP_018301082.1">
    <property type="nucleotide sequence ID" value="NZ_KB902276.1"/>
</dbReference>
<dbReference type="AlphaFoldDB" id="A0A0D0NNX1"/>
<evidence type="ECO:0000256" key="1">
    <source>
        <dbReference type="SAM" id="SignalP"/>
    </source>
</evidence>
<evidence type="ECO:0000313" key="2">
    <source>
        <dbReference type="EMBL" id="KIQ69985.1"/>
    </source>
</evidence>
<accession>A0A0D0NNX1</accession>
<dbReference type="eggNOG" id="ENOG50334AP">
    <property type="taxonomic scope" value="Bacteria"/>
</dbReference>
<dbReference type="EMBL" id="AONG01000008">
    <property type="protein sequence ID" value="KIQ69985.1"/>
    <property type="molecule type" value="Genomic_DNA"/>
</dbReference>
<dbReference type="Proteomes" id="UP000035100">
    <property type="component" value="Unassembled WGS sequence"/>
</dbReference>
<keyword evidence="1" id="KW-0732">Signal</keyword>
<feature type="signal peptide" evidence="1">
    <location>
        <begin position="1"/>
        <end position="17"/>
    </location>
</feature>
<comment type="caution">
    <text evidence="2">The sequence shown here is derived from an EMBL/GenBank/DDBJ whole genome shotgun (WGS) entry which is preliminary data.</text>
</comment>
<dbReference type="STRING" id="1123501.Wenmar_01555"/>
<keyword evidence="3" id="KW-1185">Reference proteome</keyword>
<feature type="chain" id="PRO_5002217665" evidence="1">
    <location>
        <begin position="18"/>
        <end position="164"/>
    </location>
</feature>
<gene>
    <name evidence="2" type="ORF">Wenmar_01555</name>
</gene>
<proteinExistence type="predicted"/>
<reference evidence="2 3" key="1">
    <citation type="submission" date="2013-01" db="EMBL/GenBank/DDBJ databases">
        <authorList>
            <person name="Fiebig A."/>
            <person name="Goeker M."/>
            <person name="Klenk H.-P.P."/>
        </authorList>
    </citation>
    <scope>NUCLEOTIDE SEQUENCE [LARGE SCALE GENOMIC DNA]</scope>
    <source>
        <strain evidence="2 3">DSM 24838</strain>
    </source>
</reference>